<evidence type="ECO:0000313" key="1">
    <source>
        <dbReference type="EMBL" id="MPY32540.1"/>
    </source>
</evidence>
<dbReference type="Proteomes" id="UP000325849">
    <property type="component" value="Unassembled WGS sequence"/>
</dbReference>
<dbReference type="RefSeq" id="WP_152888034.1">
    <property type="nucleotide sequence ID" value="NZ_VJZD01000049.1"/>
</dbReference>
<reference evidence="1 2" key="1">
    <citation type="submission" date="2019-07" db="EMBL/GenBank/DDBJ databases">
        <title>New species of Amycolatopsis and Streptomyces.</title>
        <authorList>
            <person name="Duangmal K."/>
            <person name="Teo W.F.A."/>
            <person name="Lipun K."/>
        </authorList>
    </citation>
    <scope>NUCLEOTIDE SEQUENCE [LARGE SCALE GENOMIC DNA]</scope>
    <source>
        <strain evidence="1 2">NBRC 109810</strain>
    </source>
</reference>
<proteinExistence type="predicted"/>
<accession>A0A5N8VBB7</accession>
<dbReference type="EMBL" id="VJZD01000049">
    <property type="protein sequence ID" value="MPY32540.1"/>
    <property type="molecule type" value="Genomic_DNA"/>
</dbReference>
<keyword evidence="2" id="KW-1185">Reference proteome</keyword>
<dbReference type="AlphaFoldDB" id="A0A5N8VBB7"/>
<dbReference type="OrthoDB" id="3380325at2"/>
<gene>
    <name evidence="1" type="ORF">FNH09_15050</name>
</gene>
<evidence type="ECO:0000313" key="2">
    <source>
        <dbReference type="Proteomes" id="UP000325849"/>
    </source>
</evidence>
<name>A0A5N8VBB7_9ACTN</name>
<organism evidence="1 2">
    <name type="scientific">Streptomyces adustus</name>
    <dbReference type="NCBI Taxonomy" id="1609272"/>
    <lineage>
        <taxon>Bacteria</taxon>
        <taxon>Bacillati</taxon>
        <taxon>Actinomycetota</taxon>
        <taxon>Actinomycetes</taxon>
        <taxon>Kitasatosporales</taxon>
        <taxon>Streptomycetaceae</taxon>
        <taxon>Streptomyces</taxon>
    </lineage>
</organism>
<sequence>MSYSPSIYRFAEGSGAPVPLDMDVVRAVLDPYDVGDRSLTAMEDGRLQCWVRAADGSEAEIFVDEAGIQVERPHSGSGVFAIVAELASRLDAVIFEPREDVFLCGTEAHAHLPADMREEVVLIEMTGEAVEAALIGPRPL</sequence>
<comment type="caution">
    <text evidence="1">The sequence shown here is derived from an EMBL/GenBank/DDBJ whole genome shotgun (WGS) entry which is preliminary data.</text>
</comment>
<protein>
    <submittedName>
        <fullName evidence="1">Uncharacterized protein</fullName>
    </submittedName>
</protein>